<dbReference type="AlphaFoldDB" id="A0AAU2UZB8"/>
<feature type="signal peptide" evidence="2">
    <location>
        <begin position="1"/>
        <end position="26"/>
    </location>
</feature>
<keyword evidence="2" id="KW-0732">Signal</keyword>
<feature type="region of interest" description="Disordered" evidence="1">
    <location>
        <begin position="22"/>
        <end position="111"/>
    </location>
</feature>
<evidence type="ECO:0000313" key="3">
    <source>
        <dbReference type="EMBL" id="WTW60283.1"/>
    </source>
</evidence>
<dbReference type="EMBL" id="CP108318">
    <property type="protein sequence ID" value="WTW60283.1"/>
    <property type="molecule type" value="Genomic_DNA"/>
</dbReference>
<proteinExistence type="predicted"/>
<organism evidence="3">
    <name type="scientific">Streptomyces sp. NBC_00003</name>
    <dbReference type="NCBI Taxonomy" id="2903608"/>
    <lineage>
        <taxon>Bacteria</taxon>
        <taxon>Bacillati</taxon>
        <taxon>Actinomycetota</taxon>
        <taxon>Actinomycetes</taxon>
        <taxon>Kitasatosporales</taxon>
        <taxon>Streptomycetaceae</taxon>
        <taxon>Streptomyces</taxon>
    </lineage>
</organism>
<evidence type="ECO:0000256" key="1">
    <source>
        <dbReference type="SAM" id="MobiDB-lite"/>
    </source>
</evidence>
<feature type="chain" id="PRO_5043558618" evidence="2">
    <location>
        <begin position="27"/>
        <end position="111"/>
    </location>
</feature>
<reference evidence="3" key="1">
    <citation type="submission" date="2022-10" db="EMBL/GenBank/DDBJ databases">
        <title>The complete genomes of actinobacterial strains from the NBC collection.</title>
        <authorList>
            <person name="Joergensen T.S."/>
            <person name="Alvarez Arevalo M."/>
            <person name="Sterndorff E.B."/>
            <person name="Faurdal D."/>
            <person name="Vuksanovic O."/>
            <person name="Mourched A.-S."/>
            <person name="Charusanti P."/>
            <person name="Shaw S."/>
            <person name="Blin K."/>
            <person name="Weber T."/>
        </authorList>
    </citation>
    <scope>NUCLEOTIDE SEQUENCE</scope>
    <source>
        <strain evidence="3">NBC_00003</strain>
    </source>
</reference>
<name>A0AAU2UZB8_9ACTN</name>
<sequence length="111" mass="11188">MRIRTVLAAATLTAVTILGGAGVAAADDDGNATGTGQHAANGMTDDVSQLDSAQDRPDGRGDSAQERPDTMGDFGPNRPDGRGDSAQNRPNAMGDSAPDRSDSMGDSGSLL</sequence>
<protein>
    <submittedName>
        <fullName evidence="3">Uncharacterized protein</fullName>
    </submittedName>
</protein>
<feature type="compositionally biased region" description="Basic and acidic residues" evidence="1">
    <location>
        <begin position="53"/>
        <end position="70"/>
    </location>
</feature>
<gene>
    <name evidence="3" type="ORF">OG549_06305</name>
</gene>
<evidence type="ECO:0000256" key="2">
    <source>
        <dbReference type="SAM" id="SignalP"/>
    </source>
</evidence>
<accession>A0AAU2UZB8</accession>